<evidence type="ECO:0000313" key="1">
    <source>
        <dbReference type="EMBL" id="GAC03472.1"/>
    </source>
</evidence>
<reference evidence="1 2" key="1">
    <citation type="journal article" date="2014" name="Environ. Microbiol.">
        <title>Comparative genomics of the marine bacterial genus Glaciecola reveals the high degree of genomic diversity and genomic characteristic for cold adaptation.</title>
        <authorList>
            <person name="Qin Q.L."/>
            <person name="Xie B.B."/>
            <person name="Yu Y."/>
            <person name="Shu Y.L."/>
            <person name="Rong J.C."/>
            <person name="Zhang Y.J."/>
            <person name="Zhao D.L."/>
            <person name="Chen X.L."/>
            <person name="Zhang X.Y."/>
            <person name="Chen B."/>
            <person name="Zhou B.C."/>
            <person name="Zhang Y.Z."/>
        </authorList>
    </citation>
    <scope>NUCLEOTIDE SEQUENCE [LARGE SCALE GENOMIC DNA]</scope>
    <source>
        <strain evidence="1 2">NO2</strain>
    </source>
</reference>
<dbReference type="Proteomes" id="UP000008372">
    <property type="component" value="Unassembled WGS sequence"/>
</dbReference>
<organism evidence="1 2">
    <name type="scientific">Paraglaciecola agarilytica NO2</name>
    <dbReference type="NCBI Taxonomy" id="1125747"/>
    <lineage>
        <taxon>Bacteria</taxon>
        <taxon>Pseudomonadati</taxon>
        <taxon>Pseudomonadota</taxon>
        <taxon>Gammaproteobacteria</taxon>
        <taxon>Alteromonadales</taxon>
        <taxon>Alteromonadaceae</taxon>
        <taxon>Paraglaciecola</taxon>
    </lineage>
</organism>
<protein>
    <submittedName>
        <fullName evidence="1">Uncharacterized protein</fullName>
    </submittedName>
</protein>
<evidence type="ECO:0000313" key="2">
    <source>
        <dbReference type="Proteomes" id="UP000008372"/>
    </source>
</evidence>
<accession>A0ABQ0I2D6</accession>
<comment type="caution">
    <text evidence="1">The sequence shown here is derived from an EMBL/GenBank/DDBJ whole genome shotgun (WGS) entry which is preliminary data.</text>
</comment>
<proteinExistence type="predicted"/>
<sequence length="58" mass="7024">MIYDKITRCHQQRVRILQKLAGDARVNLQLYEIDLLKCSVYRRCVEEKHNSGIHLIRW</sequence>
<gene>
    <name evidence="1" type="ORF">GAGA_0609</name>
</gene>
<dbReference type="EMBL" id="BAEK01000012">
    <property type="protein sequence ID" value="GAC03472.1"/>
    <property type="molecule type" value="Genomic_DNA"/>
</dbReference>
<name>A0ABQ0I2D6_9ALTE</name>
<keyword evidence="2" id="KW-1185">Reference proteome</keyword>